<dbReference type="Pfam" id="PF01826">
    <property type="entry name" value="TIL"/>
    <property type="match status" value="1"/>
</dbReference>
<proteinExistence type="predicted"/>
<dbReference type="Gene3D" id="3.40.50.410">
    <property type="entry name" value="von Willebrand factor, type A domain"/>
    <property type="match status" value="1"/>
</dbReference>
<dbReference type="InterPro" id="IPR036465">
    <property type="entry name" value="vWFA_dom_sf"/>
</dbReference>
<feature type="domain" description="VWFA" evidence="1">
    <location>
        <begin position="140"/>
        <end position="312"/>
    </location>
</feature>
<dbReference type="Gene3D" id="2.10.25.10">
    <property type="entry name" value="Laminin"/>
    <property type="match status" value="1"/>
</dbReference>
<dbReference type="Pfam" id="PF00092">
    <property type="entry name" value="VWA"/>
    <property type="match status" value="1"/>
</dbReference>
<evidence type="ECO:0000313" key="2">
    <source>
        <dbReference type="EMBL" id="KOF80390.1"/>
    </source>
</evidence>
<dbReference type="InterPro" id="IPR036084">
    <property type="entry name" value="Ser_inhib-like_sf"/>
</dbReference>
<dbReference type="PROSITE" id="PS50234">
    <property type="entry name" value="VWFA"/>
    <property type="match status" value="1"/>
</dbReference>
<dbReference type="PRINTS" id="PR00453">
    <property type="entry name" value="VWFADOMAIN"/>
</dbReference>
<organism evidence="2">
    <name type="scientific">Octopus bimaculoides</name>
    <name type="common">California two-spotted octopus</name>
    <dbReference type="NCBI Taxonomy" id="37653"/>
    <lineage>
        <taxon>Eukaryota</taxon>
        <taxon>Metazoa</taxon>
        <taxon>Spiralia</taxon>
        <taxon>Lophotrochozoa</taxon>
        <taxon>Mollusca</taxon>
        <taxon>Cephalopoda</taxon>
        <taxon>Coleoidea</taxon>
        <taxon>Octopodiformes</taxon>
        <taxon>Octopoda</taxon>
        <taxon>Incirrata</taxon>
        <taxon>Octopodidae</taxon>
        <taxon>Octopus</taxon>
    </lineage>
</organism>
<dbReference type="CDD" id="cd19941">
    <property type="entry name" value="TIL"/>
    <property type="match status" value="1"/>
</dbReference>
<reference evidence="2" key="1">
    <citation type="submission" date="2015-07" db="EMBL/GenBank/DDBJ databases">
        <title>MeaNS - Measles Nucleotide Surveillance Program.</title>
        <authorList>
            <person name="Tran T."/>
            <person name="Druce J."/>
        </authorList>
    </citation>
    <scope>NUCLEOTIDE SEQUENCE</scope>
    <source>
        <strain evidence="2">UCB-OBI-ISO-001</strain>
        <tissue evidence="2">Gonad</tissue>
    </source>
</reference>
<dbReference type="AlphaFoldDB" id="A0A0L8GUU7"/>
<gene>
    <name evidence="2" type="ORF">OCBIM_22027947mg</name>
</gene>
<dbReference type="SUPFAM" id="SSF53300">
    <property type="entry name" value="vWA-like"/>
    <property type="match status" value="1"/>
</dbReference>
<dbReference type="InterPro" id="IPR050525">
    <property type="entry name" value="ECM_Assembly_Org"/>
</dbReference>
<evidence type="ECO:0000259" key="1">
    <source>
        <dbReference type="PROSITE" id="PS50234"/>
    </source>
</evidence>
<dbReference type="InterPro" id="IPR002035">
    <property type="entry name" value="VWF_A"/>
</dbReference>
<dbReference type="OrthoDB" id="6141664at2759"/>
<protein>
    <recommendedName>
        <fullName evidence="1">VWFA domain-containing protein</fullName>
    </recommendedName>
</protein>
<accession>A0A0L8GUU7</accession>
<dbReference type="SMART" id="SM00327">
    <property type="entry name" value="VWA"/>
    <property type="match status" value="1"/>
</dbReference>
<dbReference type="InterPro" id="IPR002919">
    <property type="entry name" value="TIL_dom"/>
</dbReference>
<dbReference type="SUPFAM" id="SSF57567">
    <property type="entry name" value="Serine protease inhibitors"/>
    <property type="match status" value="1"/>
</dbReference>
<dbReference type="CDD" id="cd01450">
    <property type="entry name" value="vWFA_subfamily_ECM"/>
    <property type="match status" value="1"/>
</dbReference>
<dbReference type="SUPFAM" id="SSF57196">
    <property type="entry name" value="EGF/Laminin"/>
    <property type="match status" value="1"/>
</dbReference>
<dbReference type="PANTHER" id="PTHR24020">
    <property type="entry name" value="COLLAGEN ALPHA"/>
    <property type="match status" value="1"/>
</dbReference>
<name>A0A0L8GUU7_OCTBM</name>
<dbReference type="STRING" id="37653.A0A0L8GUU7"/>
<dbReference type="EMBL" id="KQ420409">
    <property type="protein sequence ID" value="KOF80390.1"/>
    <property type="molecule type" value="Genomic_DNA"/>
</dbReference>
<sequence>MDCPDNMEYKYKASGCQPTCVEASPDCIREEIEGCVCKHGYVLSGENCIKPRDCGCTYDEFYIKLGSNLTLPGCTKIAVCEKDGTARGQQKIVDIEGCVENSQCITREGVWQCVCNKGFAYNDNKTECEKVPVCGVEPIDIQFVVDISSSIREEGLYETKKFLTEFVNASVISPTQAQLGILLFNSKVTNKFYIEDSKTKEEIKDAIETIGPVHSGTRLGAALRFTSTSALSLHTVRKDVKRVVIVITDGQISNVPEIARWSKHIHVVQKAKIVVIAVGRKDDTGLREMRRGGGKVLHASRYNIIQRVIDELYLVVCK</sequence>